<organism evidence="10 11">
    <name type="scientific">Phomopsis amygdali</name>
    <name type="common">Fusicoccum amygdali</name>
    <dbReference type="NCBI Taxonomy" id="1214568"/>
    <lineage>
        <taxon>Eukaryota</taxon>
        <taxon>Fungi</taxon>
        <taxon>Dikarya</taxon>
        <taxon>Ascomycota</taxon>
        <taxon>Pezizomycotina</taxon>
        <taxon>Sordariomycetes</taxon>
        <taxon>Sordariomycetidae</taxon>
        <taxon>Diaporthales</taxon>
        <taxon>Diaporthaceae</taxon>
        <taxon>Diaporthe</taxon>
    </lineage>
</organism>
<keyword evidence="11" id="KW-1185">Reference proteome</keyword>
<dbReference type="Proteomes" id="UP001265746">
    <property type="component" value="Unassembled WGS sequence"/>
</dbReference>
<keyword evidence="6" id="KW-0449">Lipoprotein</keyword>
<evidence type="ECO:0000256" key="8">
    <source>
        <dbReference type="RuleBase" id="RU079119"/>
    </source>
</evidence>
<feature type="transmembrane region" description="Helical" evidence="8">
    <location>
        <begin position="239"/>
        <end position="259"/>
    </location>
</feature>
<evidence type="ECO:0000259" key="9">
    <source>
        <dbReference type="Pfam" id="PF01529"/>
    </source>
</evidence>
<proteinExistence type="inferred from homology"/>
<evidence type="ECO:0000256" key="1">
    <source>
        <dbReference type="ARBA" id="ARBA00004141"/>
    </source>
</evidence>
<dbReference type="EMBL" id="JAUJFL010000003">
    <property type="protein sequence ID" value="KAK2606614.1"/>
    <property type="molecule type" value="Genomic_DNA"/>
</dbReference>
<protein>
    <recommendedName>
        <fullName evidence="8">Palmitoyltransferase</fullName>
        <ecNumber evidence="8">2.3.1.225</ecNumber>
    </recommendedName>
</protein>
<evidence type="ECO:0000256" key="4">
    <source>
        <dbReference type="ARBA" id="ARBA00023136"/>
    </source>
</evidence>
<feature type="domain" description="Palmitoyltransferase DHHC" evidence="9">
    <location>
        <begin position="159"/>
        <end position="259"/>
    </location>
</feature>
<comment type="domain">
    <text evidence="8">The DHHC domain is required for palmitoyltransferase activity.</text>
</comment>
<reference evidence="10" key="1">
    <citation type="submission" date="2023-06" db="EMBL/GenBank/DDBJ databases">
        <authorList>
            <person name="Noh H."/>
        </authorList>
    </citation>
    <scope>NUCLEOTIDE SEQUENCE</scope>
    <source>
        <strain evidence="10">DUCC20226</strain>
    </source>
</reference>
<dbReference type="InterPro" id="IPR001594">
    <property type="entry name" value="Palmitoyltrfase_DHHC"/>
</dbReference>
<keyword evidence="3 8" id="KW-1133">Transmembrane helix</keyword>
<feature type="transmembrane region" description="Helical" evidence="8">
    <location>
        <begin position="82"/>
        <end position="105"/>
    </location>
</feature>
<keyword evidence="5" id="KW-0564">Palmitate</keyword>
<comment type="subcellular location">
    <subcellularLocation>
        <location evidence="1">Membrane</location>
        <topology evidence="1">Multi-pass membrane protein</topology>
    </subcellularLocation>
</comment>
<evidence type="ECO:0000256" key="6">
    <source>
        <dbReference type="ARBA" id="ARBA00023288"/>
    </source>
</evidence>
<gene>
    <name evidence="10" type="ORF">N8I77_005349</name>
</gene>
<dbReference type="GO" id="GO:0019706">
    <property type="term" value="F:protein-cysteine S-palmitoyltransferase activity"/>
    <property type="evidence" value="ECO:0007669"/>
    <property type="project" value="UniProtKB-EC"/>
</dbReference>
<evidence type="ECO:0000313" key="11">
    <source>
        <dbReference type="Proteomes" id="UP001265746"/>
    </source>
</evidence>
<dbReference type="EC" id="2.3.1.225" evidence="8"/>
<dbReference type="GO" id="GO:0016020">
    <property type="term" value="C:membrane"/>
    <property type="evidence" value="ECO:0007669"/>
    <property type="project" value="UniProtKB-SubCell"/>
</dbReference>
<evidence type="ECO:0000256" key="7">
    <source>
        <dbReference type="ARBA" id="ARBA00048048"/>
    </source>
</evidence>
<accession>A0AAD9SDU5</accession>
<keyword evidence="2 8" id="KW-0812">Transmembrane</keyword>
<feature type="transmembrane region" description="Helical" evidence="8">
    <location>
        <begin position="205"/>
        <end position="227"/>
    </location>
</feature>
<keyword evidence="8" id="KW-0012">Acyltransferase</keyword>
<sequence length="326" mass="37164">MPLFFFPPDLPQEEYEQYSRAVRVLAVVVLVLSQHFFDLVSAVFGGLSVFFICVRIPLRTWYTVGREIGFSGGDDEDADNNRWRAGLAFAIIHGVLAVNWFGAVMRCRRLARRRRRHAGHWEPPQNKAVVQVDDPARDLGVPWPADLASGTIFTRRRERLRSCEHCGRVADRMYHCAQLGKCLPVFNHFCGAINVPVYLETAKPYLCFLLLLSLDGFVVLGSCVWAWSDRQLRSAAVEGTLLFLVTLLFCYAGFMLWVVGTNMALRNVVAEELGRDGGFRGTYMAAQEETPDRVIVRLRWFANNPWDLGKWKNFCALMGRPRSWLL</sequence>
<name>A0AAD9SDU5_PHOAM</name>
<evidence type="ECO:0000313" key="10">
    <source>
        <dbReference type="EMBL" id="KAK2606614.1"/>
    </source>
</evidence>
<evidence type="ECO:0000256" key="5">
    <source>
        <dbReference type="ARBA" id="ARBA00023139"/>
    </source>
</evidence>
<evidence type="ECO:0000256" key="2">
    <source>
        <dbReference type="ARBA" id="ARBA00022692"/>
    </source>
</evidence>
<keyword evidence="4 8" id="KW-0472">Membrane</keyword>
<comment type="catalytic activity">
    <reaction evidence="7 8">
        <text>L-cysteinyl-[protein] + hexadecanoyl-CoA = S-hexadecanoyl-L-cysteinyl-[protein] + CoA</text>
        <dbReference type="Rhea" id="RHEA:36683"/>
        <dbReference type="Rhea" id="RHEA-COMP:10131"/>
        <dbReference type="Rhea" id="RHEA-COMP:11032"/>
        <dbReference type="ChEBI" id="CHEBI:29950"/>
        <dbReference type="ChEBI" id="CHEBI:57287"/>
        <dbReference type="ChEBI" id="CHEBI:57379"/>
        <dbReference type="ChEBI" id="CHEBI:74151"/>
        <dbReference type="EC" id="2.3.1.225"/>
    </reaction>
</comment>
<evidence type="ECO:0000256" key="3">
    <source>
        <dbReference type="ARBA" id="ARBA00022989"/>
    </source>
</evidence>
<dbReference type="AlphaFoldDB" id="A0AAD9SDU5"/>
<comment type="similarity">
    <text evidence="8">Belongs to the DHHC palmitoyltransferase family.</text>
</comment>
<dbReference type="Pfam" id="PF01529">
    <property type="entry name" value="DHHC"/>
    <property type="match status" value="1"/>
</dbReference>
<dbReference type="PROSITE" id="PS50216">
    <property type="entry name" value="DHHC"/>
    <property type="match status" value="1"/>
</dbReference>
<comment type="caution">
    <text evidence="10">The sequence shown here is derived from an EMBL/GenBank/DDBJ whole genome shotgun (WGS) entry which is preliminary data.</text>
</comment>
<keyword evidence="8" id="KW-0808">Transferase</keyword>